<name>A0A151ZED5_TIELA</name>
<dbReference type="PANTHER" id="PTHR22911:SF6">
    <property type="entry name" value="SOLUTE CARRIER FAMILY 35 MEMBER G1"/>
    <property type="match status" value="1"/>
</dbReference>
<evidence type="ECO:0000313" key="8">
    <source>
        <dbReference type="EMBL" id="KYQ92295.1"/>
    </source>
</evidence>
<feature type="region of interest" description="Disordered" evidence="5">
    <location>
        <begin position="72"/>
        <end position="91"/>
    </location>
</feature>
<feature type="domain" description="EamA" evidence="7">
    <location>
        <begin position="372"/>
        <end position="503"/>
    </location>
</feature>
<protein>
    <recommendedName>
        <fullName evidence="7">EamA domain-containing protein</fullName>
    </recommendedName>
</protein>
<feature type="transmembrane region" description="Helical" evidence="6">
    <location>
        <begin position="526"/>
        <end position="546"/>
    </location>
</feature>
<accession>A0A151ZED5</accession>
<evidence type="ECO:0000256" key="5">
    <source>
        <dbReference type="SAM" id="MobiDB-lite"/>
    </source>
</evidence>
<dbReference type="GO" id="GO:0016020">
    <property type="term" value="C:membrane"/>
    <property type="evidence" value="ECO:0007669"/>
    <property type="project" value="UniProtKB-SubCell"/>
</dbReference>
<evidence type="ECO:0000256" key="4">
    <source>
        <dbReference type="ARBA" id="ARBA00023136"/>
    </source>
</evidence>
<feature type="transmembrane region" description="Helical" evidence="6">
    <location>
        <begin position="373"/>
        <end position="391"/>
    </location>
</feature>
<comment type="caution">
    <text evidence="8">The sequence shown here is derived from an EMBL/GenBank/DDBJ whole genome shotgun (WGS) entry which is preliminary data.</text>
</comment>
<reference evidence="8 9" key="1">
    <citation type="submission" date="2015-12" db="EMBL/GenBank/DDBJ databases">
        <title>Dictyostelia acquired genes for synthesis and detection of signals that induce cell-type specialization by lateral gene transfer from prokaryotes.</title>
        <authorList>
            <person name="Gloeckner G."/>
            <person name="Schaap P."/>
        </authorList>
    </citation>
    <scope>NUCLEOTIDE SEQUENCE [LARGE SCALE GENOMIC DNA]</scope>
    <source>
        <strain evidence="8 9">TK</strain>
    </source>
</reference>
<proteinExistence type="predicted"/>
<feature type="transmembrane region" description="Helical" evidence="6">
    <location>
        <begin position="617"/>
        <end position="636"/>
    </location>
</feature>
<keyword evidence="3 6" id="KW-1133">Transmembrane helix</keyword>
<feature type="domain" description="EamA" evidence="7">
    <location>
        <begin position="529"/>
        <end position="653"/>
    </location>
</feature>
<dbReference type="InParanoid" id="A0A151ZED5"/>
<feature type="transmembrane region" description="Helical" evidence="6">
    <location>
        <begin position="463"/>
        <end position="481"/>
    </location>
</feature>
<dbReference type="Pfam" id="PF00892">
    <property type="entry name" value="EamA"/>
    <property type="match status" value="2"/>
</dbReference>
<feature type="region of interest" description="Disordered" evidence="5">
    <location>
        <begin position="1"/>
        <end position="24"/>
    </location>
</feature>
<evidence type="ECO:0000256" key="3">
    <source>
        <dbReference type="ARBA" id="ARBA00022989"/>
    </source>
</evidence>
<keyword evidence="9" id="KW-1185">Reference proteome</keyword>
<sequence length="662" mass="72499">MDKYETLIDEDEQDNQTTKEQLSNSIDIENKLTISNETQHHSNSSINTSTSNVLPLHKNSLLDSSHSPSIHHNPFHIDNNNNNNVSPLSTSTTSTLRESIALQLKQTLSPLKSPLSTFNQSTSSFLRNSTARFKSSTDSAFMQSLRSSTSRFLIGADITATNTTDEQEQMEEGDVNHLESIHGETPISVTPGHSHHSPINESQTISGRASLLLSSIGFDILNQSFGETGALLTFSSDNHHPLTTSSTMNNNNLTSSQMGYSHRRTNIPHNDKVSLLNSSTTSSVISKSSNNYYKIRSSSAATHQQPPLDHFIKSSTADGASILTTSPTLTEKEEFGSLDEIELDNMDTNDAQPDLSNMTVPQKIKHFVYEKRGLMFMVFSSFLFSIMALLVKVLSKELSSLEIGFLRSFYGFFACLIILRILNINPLGDKQYRHLLFIRGLSGTFSLIAYFLTLTVLQLSEAVIISFTSPVITAALAAIVLKEKWGKFEALCACLSLVGVVIVAKPAFLFHSAAAAGSDLPGTKKLIFYLIGLSGACFTAISYITVRKVGPGTNPFILVCYFSAVGSIVHFPAIFIFQKFVWPSWGAWGIITLMGIIAVIAQASVNRGLQLEKASKAAAMNYIQIVFTLIWELIFLHESVDLITLGGTALILSCSVINALKK</sequence>
<organism evidence="8 9">
    <name type="scientific">Tieghemostelium lacteum</name>
    <name type="common">Slime mold</name>
    <name type="synonym">Dictyostelium lacteum</name>
    <dbReference type="NCBI Taxonomy" id="361077"/>
    <lineage>
        <taxon>Eukaryota</taxon>
        <taxon>Amoebozoa</taxon>
        <taxon>Evosea</taxon>
        <taxon>Eumycetozoa</taxon>
        <taxon>Dictyostelia</taxon>
        <taxon>Dictyosteliales</taxon>
        <taxon>Raperosteliaceae</taxon>
        <taxon>Tieghemostelium</taxon>
    </lineage>
</organism>
<evidence type="ECO:0000313" key="9">
    <source>
        <dbReference type="Proteomes" id="UP000076078"/>
    </source>
</evidence>
<dbReference type="OrthoDB" id="306876at2759"/>
<keyword evidence="2 6" id="KW-0812">Transmembrane</keyword>
<dbReference type="STRING" id="361077.A0A151ZED5"/>
<evidence type="ECO:0000256" key="6">
    <source>
        <dbReference type="SAM" id="Phobius"/>
    </source>
</evidence>
<comment type="subcellular location">
    <subcellularLocation>
        <location evidence="1">Membrane</location>
        <topology evidence="1">Multi-pass membrane protein</topology>
    </subcellularLocation>
</comment>
<feature type="transmembrane region" description="Helical" evidence="6">
    <location>
        <begin position="558"/>
        <end position="578"/>
    </location>
</feature>
<dbReference type="InterPro" id="IPR000620">
    <property type="entry name" value="EamA_dom"/>
</dbReference>
<evidence type="ECO:0000259" key="7">
    <source>
        <dbReference type="Pfam" id="PF00892"/>
    </source>
</evidence>
<feature type="transmembrane region" description="Helical" evidence="6">
    <location>
        <begin position="642"/>
        <end position="660"/>
    </location>
</feature>
<dbReference type="Proteomes" id="UP000076078">
    <property type="component" value="Unassembled WGS sequence"/>
</dbReference>
<dbReference type="AlphaFoldDB" id="A0A151ZED5"/>
<feature type="transmembrane region" description="Helical" evidence="6">
    <location>
        <begin position="488"/>
        <end position="514"/>
    </location>
</feature>
<feature type="transmembrane region" description="Helical" evidence="6">
    <location>
        <begin position="435"/>
        <end position="457"/>
    </location>
</feature>
<evidence type="ECO:0000256" key="1">
    <source>
        <dbReference type="ARBA" id="ARBA00004141"/>
    </source>
</evidence>
<gene>
    <name evidence="8" type="ORF">DLAC_06257</name>
</gene>
<feature type="transmembrane region" description="Helical" evidence="6">
    <location>
        <begin position="584"/>
        <end position="605"/>
    </location>
</feature>
<feature type="compositionally biased region" description="Low complexity" evidence="5">
    <location>
        <begin position="79"/>
        <end position="91"/>
    </location>
</feature>
<feature type="transmembrane region" description="Helical" evidence="6">
    <location>
        <begin position="403"/>
        <end position="423"/>
    </location>
</feature>
<dbReference type="SUPFAM" id="SSF103481">
    <property type="entry name" value="Multidrug resistance efflux transporter EmrE"/>
    <property type="match status" value="2"/>
</dbReference>
<keyword evidence="4 6" id="KW-0472">Membrane</keyword>
<feature type="compositionally biased region" description="Polar residues" evidence="5">
    <location>
        <begin position="15"/>
        <end position="24"/>
    </location>
</feature>
<dbReference type="EMBL" id="LODT01000029">
    <property type="protein sequence ID" value="KYQ92295.1"/>
    <property type="molecule type" value="Genomic_DNA"/>
</dbReference>
<evidence type="ECO:0000256" key="2">
    <source>
        <dbReference type="ARBA" id="ARBA00022692"/>
    </source>
</evidence>
<dbReference type="InterPro" id="IPR037185">
    <property type="entry name" value="EmrE-like"/>
</dbReference>
<dbReference type="PANTHER" id="PTHR22911">
    <property type="entry name" value="ACYL-MALONYL CONDENSING ENZYME-RELATED"/>
    <property type="match status" value="1"/>
</dbReference>